<name>A0A330L4H6_9BACT</name>
<feature type="domain" description="Response regulatory" evidence="4">
    <location>
        <begin position="4"/>
        <end position="127"/>
    </location>
</feature>
<organism evidence="5 6">
    <name type="scientific">Nitrospira lenta</name>
    <dbReference type="NCBI Taxonomy" id="1436998"/>
    <lineage>
        <taxon>Bacteria</taxon>
        <taxon>Pseudomonadati</taxon>
        <taxon>Nitrospirota</taxon>
        <taxon>Nitrospiria</taxon>
        <taxon>Nitrospirales</taxon>
        <taxon>Nitrospiraceae</taxon>
        <taxon>Nitrospira</taxon>
    </lineage>
</organism>
<evidence type="ECO:0000256" key="2">
    <source>
        <dbReference type="ARBA" id="ARBA00023002"/>
    </source>
</evidence>
<keyword evidence="1" id="KW-0285">Flavoprotein</keyword>
<dbReference type="GO" id="GO:0016491">
    <property type="term" value="F:oxidoreductase activity"/>
    <property type="evidence" value="ECO:0007669"/>
    <property type="project" value="UniProtKB-KW"/>
</dbReference>
<protein>
    <submittedName>
        <fullName evidence="5">Thioredoxin reductase carring response regulator receiver domain</fullName>
    </submittedName>
</protein>
<dbReference type="Pfam" id="PF00072">
    <property type="entry name" value="Response_reg"/>
    <property type="match status" value="1"/>
</dbReference>
<dbReference type="Gene3D" id="3.50.50.60">
    <property type="entry name" value="FAD/NAD(P)-binding domain"/>
    <property type="match status" value="2"/>
</dbReference>
<keyword evidence="3" id="KW-0597">Phosphoprotein</keyword>
<dbReference type="SMART" id="SM00448">
    <property type="entry name" value="REC"/>
    <property type="match status" value="1"/>
</dbReference>
<dbReference type="SUPFAM" id="SSF52172">
    <property type="entry name" value="CheY-like"/>
    <property type="match status" value="1"/>
</dbReference>
<dbReference type="OrthoDB" id="109585at2"/>
<dbReference type="CDD" id="cd17595">
    <property type="entry name" value="REC_TrxB"/>
    <property type="match status" value="1"/>
</dbReference>
<dbReference type="RefSeq" id="WP_121988502.1">
    <property type="nucleotide sequence ID" value="NZ_OUNR01000001.1"/>
</dbReference>
<proteinExistence type="predicted"/>
<dbReference type="InterPro" id="IPR036188">
    <property type="entry name" value="FAD/NAD-bd_sf"/>
</dbReference>
<dbReference type="Proteomes" id="UP000248168">
    <property type="component" value="Unassembled WGS sequence"/>
</dbReference>
<dbReference type="PROSITE" id="PS50110">
    <property type="entry name" value="RESPONSE_REGULATORY"/>
    <property type="match status" value="1"/>
</dbReference>
<dbReference type="EMBL" id="OUNR01000001">
    <property type="protein sequence ID" value="SPP64079.1"/>
    <property type="molecule type" value="Genomic_DNA"/>
</dbReference>
<dbReference type="PANTHER" id="PTHR48105">
    <property type="entry name" value="THIOREDOXIN REDUCTASE 1-RELATED-RELATED"/>
    <property type="match status" value="1"/>
</dbReference>
<evidence type="ECO:0000259" key="4">
    <source>
        <dbReference type="PROSITE" id="PS50110"/>
    </source>
</evidence>
<dbReference type="InterPro" id="IPR023753">
    <property type="entry name" value="FAD/NAD-binding_dom"/>
</dbReference>
<dbReference type="GO" id="GO:0000160">
    <property type="term" value="P:phosphorelay signal transduction system"/>
    <property type="evidence" value="ECO:0007669"/>
    <property type="project" value="InterPro"/>
</dbReference>
<gene>
    <name evidence="5" type="ORF">NITLEN_11165</name>
</gene>
<dbReference type="SUPFAM" id="SSF51905">
    <property type="entry name" value="FAD/NAD(P)-binding domain"/>
    <property type="match status" value="1"/>
</dbReference>
<reference evidence="6" key="1">
    <citation type="submission" date="2018-04" db="EMBL/GenBank/DDBJ databases">
        <authorList>
            <person name="Lucker S."/>
            <person name="Sakoula D."/>
        </authorList>
    </citation>
    <scope>NUCLEOTIDE SEQUENCE [LARGE SCALE GENOMIC DNA]</scope>
</reference>
<keyword evidence="6" id="KW-1185">Reference proteome</keyword>
<dbReference type="InterPro" id="IPR050097">
    <property type="entry name" value="Ferredoxin-NADP_redctase_2"/>
</dbReference>
<dbReference type="PRINTS" id="PR00368">
    <property type="entry name" value="FADPNR"/>
</dbReference>
<dbReference type="InterPro" id="IPR001789">
    <property type="entry name" value="Sig_transdc_resp-reg_receiver"/>
</dbReference>
<feature type="modified residue" description="4-aspartylphosphate" evidence="3">
    <location>
        <position position="61"/>
    </location>
</feature>
<dbReference type="Pfam" id="PF07992">
    <property type="entry name" value="Pyr_redox_2"/>
    <property type="match status" value="1"/>
</dbReference>
<sequence>MKSFLVTVDDDPQVSRAIERDLRQKYGEQYRILRAESGADALASLEQLKLRNEAVALLLVDQRMPKMTGIEFLAEASAFYPDAKRVLLTAYADTDAAIRAINDAQVDYYLLKPWHPPEERLYPIIDDLLDDWKASFKAPFQGIRVVGHRWSPHTHQIKEFLGKNQVPYQWLDIEKHAETRSLLQSIHASEDQLPAVVFPDGSSLIQPTTFQVAEKVGFRMKAEQPFYDVIIIGAGPAGLAAAVYGGSEGLKTVLVEREAPGGQASMSSRIENYLGFPAGLSGQDLARRALTQVQRFGVELLHPQEAVSVRVAGPARIVTLADGSELSGKTVLITTGVSYRTLDVPGAANLMGAGVYYGAGMTEVLACKDEDVYITGGANSAGQAAIHFARYASQVTMLVRGDSLTQTMSHYLVERINQTANICVEMNVEVAEAHGTSRLESLMLRHTTTQDCRTVSAQSLFILIGAQPHTDWLKETVLRDEHGFILAGPDLIRDDRLPAEWPLARMPYLLETSVPGIFVAGDARHGSIKRVASGVGEGTIAEKMIERYLEEV</sequence>
<accession>A0A330L4H6</accession>
<keyword evidence="2" id="KW-0560">Oxidoreductase</keyword>
<dbReference type="InParanoid" id="A0A330L4H6"/>
<evidence type="ECO:0000256" key="1">
    <source>
        <dbReference type="ARBA" id="ARBA00022630"/>
    </source>
</evidence>
<dbReference type="Gene3D" id="3.40.30.10">
    <property type="entry name" value="Glutaredoxin"/>
    <property type="match status" value="1"/>
</dbReference>
<dbReference type="PRINTS" id="PR00469">
    <property type="entry name" value="PNDRDTASEII"/>
</dbReference>
<dbReference type="AlphaFoldDB" id="A0A330L4H6"/>
<dbReference type="Gene3D" id="3.40.50.2300">
    <property type="match status" value="1"/>
</dbReference>
<evidence type="ECO:0000313" key="5">
    <source>
        <dbReference type="EMBL" id="SPP64079.1"/>
    </source>
</evidence>
<evidence type="ECO:0000313" key="6">
    <source>
        <dbReference type="Proteomes" id="UP000248168"/>
    </source>
</evidence>
<evidence type="ECO:0000256" key="3">
    <source>
        <dbReference type="PROSITE-ProRule" id="PRU00169"/>
    </source>
</evidence>
<dbReference type="InterPro" id="IPR011006">
    <property type="entry name" value="CheY-like_superfamily"/>
</dbReference>